<name>A0AAE8MPA0_9PEZI</name>
<gene>
    <name evidence="1" type="ORF">DNG_00676</name>
</gene>
<accession>A0AAE8MPA0</accession>
<dbReference type="EMBL" id="ONZQ02000001">
    <property type="protein sequence ID" value="SPN97160.1"/>
    <property type="molecule type" value="Genomic_DNA"/>
</dbReference>
<dbReference type="AlphaFoldDB" id="A0AAE8MPA0"/>
<evidence type="ECO:0000313" key="1">
    <source>
        <dbReference type="EMBL" id="SPN97160.1"/>
    </source>
</evidence>
<organism evidence="1 2">
    <name type="scientific">Cephalotrichum gorgonifer</name>
    <dbReference type="NCBI Taxonomy" id="2041049"/>
    <lineage>
        <taxon>Eukaryota</taxon>
        <taxon>Fungi</taxon>
        <taxon>Dikarya</taxon>
        <taxon>Ascomycota</taxon>
        <taxon>Pezizomycotina</taxon>
        <taxon>Sordariomycetes</taxon>
        <taxon>Hypocreomycetidae</taxon>
        <taxon>Microascales</taxon>
        <taxon>Microascaceae</taxon>
        <taxon>Cephalotrichum</taxon>
    </lineage>
</organism>
<proteinExistence type="predicted"/>
<keyword evidence="2" id="KW-1185">Reference proteome</keyword>
<dbReference type="Proteomes" id="UP001187682">
    <property type="component" value="Unassembled WGS sequence"/>
</dbReference>
<reference evidence="1" key="1">
    <citation type="submission" date="2018-03" db="EMBL/GenBank/DDBJ databases">
        <authorList>
            <person name="Guldener U."/>
        </authorList>
    </citation>
    <scope>NUCLEOTIDE SEQUENCE</scope>
</reference>
<sequence length="143" mass="15151">MAAGCAREPGINLNTKRLSRYFSSFQSTIPPPTIAMAKFSTLVIATAALLAGVQAAVAPRAEICAEGTVACGYDLQGRYGLSIEDDVRPHTPDGLSPFDSLFICGPYEDGVLTIAAYVDTCATGHCVGDHRRPDHDDAFCEVV</sequence>
<protein>
    <submittedName>
        <fullName evidence="1">Uncharacterized protein</fullName>
    </submittedName>
</protein>
<evidence type="ECO:0000313" key="2">
    <source>
        <dbReference type="Proteomes" id="UP001187682"/>
    </source>
</evidence>
<comment type="caution">
    <text evidence="1">The sequence shown here is derived from an EMBL/GenBank/DDBJ whole genome shotgun (WGS) entry which is preliminary data.</text>
</comment>